<comment type="caution">
    <text evidence="1">The sequence shown here is derived from an EMBL/GenBank/DDBJ whole genome shotgun (WGS) entry which is preliminary data.</text>
</comment>
<organism evidence="1 2">
    <name type="scientific">Brassica rapa subsp. trilocularis</name>
    <dbReference type="NCBI Taxonomy" id="1813537"/>
    <lineage>
        <taxon>Eukaryota</taxon>
        <taxon>Viridiplantae</taxon>
        <taxon>Streptophyta</taxon>
        <taxon>Embryophyta</taxon>
        <taxon>Tracheophyta</taxon>
        <taxon>Spermatophyta</taxon>
        <taxon>Magnoliopsida</taxon>
        <taxon>eudicotyledons</taxon>
        <taxon>Gunneridae</taxon>
        <taxon>Pentapetalae</taxon>
        <taxon>rosids</taxon>
        <taxon>malvids</taxon>
        <taxon>Brassicales</taxon>
        <taxon>Brassicaceae</taxon>
        <taxon>Brassiceae</taxon>
        <taxon>Brassica</taxon>
    </lineage>
</organism>
<dbReference type="Proteomes" id="UP000823674">
    <property type="component" value="Chromosome A09"/>
</dbReference>
<sequence>FCSHLEHTKCARSETVWKEKWRYQGDAAKSTFISKTTWIGLKAYWNFPRSVRRSYNCAVAQLTSDAEGNLPLPHTSEKVSHTGVSLNMAAEEGEAPSLSLLYKKTHQLLKDGHNAPWEGLHS</sequence>
<evidence type="ECO:0000313" key="2">
    <source>
        <dbReference type="Proteomes" id="UP000823674"/>
    </source>
</evidence>
<proteinExistence type="predicted"/>
<dbReference type="Pfam" id="PF03004">
    <property type="entry name" value="Transposase_24"/>
    <property type="match status" value="1"/>
</dbReference>
<reference evidence="1 2" key="1">
    <citation type="submission" date="2021-03" db="EMBL/GenBank/DDBJ databases">
        <authorList>
            <person name="King G.J."/>
            <person name="Bancroft I."/>
            <person name="Baten A."/>
            <person name="Bloomfield J."/>
            <person name="Borpatragohain P."/>
            <person name="He Z."/>
            <person name="Irish N."/>
            <person name="Irwin J."/>
            <person name="Liu K."/>
            <person name="Mauleon R.P."/>
            <person name="Moore J."/>
            <person name="Morris R."/>
            <person name="Ostergaard L."/>
            <person name="Wang B."/>
            <person name="Wells R."/>
        </authorList>
    </citation>
    <scope>NUCLEOTIDE SEQUENCE [LARGE SCALE GENOMIC DNA]</scope>
    <source>
        <strain evidence="1">R-o-18</strain>
        <tissue evidence="1">Leaf</tissue>
    </source>
</reference>
<keyword evidence="2" id="KW-1185">Reference proteome</keyword>
<dbReference type="InterPro" id="IPR004252">
    <property type="entry name" value="Probable_transposase_24"/>
</dbReference>
<accession>A0ABQ7LHF9</accession>
<gene>
    <name evidence="1" type="primary">A09g511050.1_BraROA</name>
    <name evidence="1" type="ORF">IGI04_036121</name>
</gene>
<feature type="non-terminal residue" evidence="1">
    <location>
        <position position="1"/>
    </location>
</feature>
<name>A0ABQ7LHF9_BRACM</name>
<evidence type="ECO:0000313" key="1">
    <source>
        <dbReference type="EMBL" id="KAG5384651.1"/>
    </source>
</evidence>
<protein>
    <submittedName>
        <fullName evidence="1">Uncharacterized protein</fullName>
    </submittedName>
</protein>
<dbReference type="EMBL" id="JADBGQ010000008">
    <property type="protein sequence ID" value="KAG5384651.1"/>
    <property type="molecule type" value="Genomic_DNA"/>
</dbReference>